<evidence type="ECO:0000256" key="1">
    <source>
        <dbReference type="ARBA" id="ARBA00004191"/>
    </source>
</evidence>
<dbReference type="GeneID" id="91516947"/>
<reference evidence="7 8" key="1">
    <citation type="journal article" date="2014" name="BMC Genomics">
        <title>Genome based analysis of type-I polyketide synthase and nonribosomal peptide synthetase gene clusters in seven strains of five representative Nocardia species.</title>
        <authorList>
            <person name="Komaki H."/>
            <person name="Ichikawa N."/>
            <person name="Hosoyama A."/>
            <person name="Takahashi-Nakaguchi A."/>
            <person name="Matsuzawa T."/>
            <person name="Suzuki K."/>
            <person name="Fujita N."/>
            <person name="Gonoi T."/>
        </authorList>
    </citation>
    <scope>NUCLEOTIDE SEQUENCE [LARGE SCALE GENOMIC DNA]</scope>
    <source>
        <strain evidence="7 8">NBRC 15531</strain>
    </source>
</reference>
<dbReference type="CDD" id="cd05233">
    <property type="entry name" value="SDR_c"/>
    <property type="match status" value="1"/>
</dbReference>
<sequence length="265" mass="27367">MTTADDPLTLTNRTALITGAGQGVGRRVAELAAARGAAVIVNDVDQGRADELVDRLRATGAVAIAAVADVGDFDRLGAVIRSAAAELGTIDILVNNAGNRGADLAPQVRRPFWEQGPGDWALYLHVNLHGVMTATRHVLPLMRAGGYGRVITVISDAGRVGEINGMEAYSGAKAGAAGFTRSIARLGGRIGVTANCVALGATRTPAIADAIADPDFAAKVLSGYLIRRFGEPDDAAHMILFLASDLAGWITGQTIPVNGGYSLTL</sequence>
<dbReference type="InterPro" id="IPR002347">
    <property type="entry name" value="SDR_fam"/>
</dbReference>
<dbReference type="InterPro" id="IPR036291">
    <property type="entry name" value="NAD(P)-bd_dom_sf"/>
</dbReference>
<comment type="subcellular location">
    <subcellularLocation>
        <location evidence="1">Secreted</location>
        <location evidence="1">Cell wall</location>
    </subcellularLocation>
</comment>
<dbReference type="PANTHER" id="PTHR42879">
    <property type="entry name" value="3-OXOACYL-(ACYL-CARRIER-PROTEIN) REDUCTASE"/>
    <property type="match status" value="1"/>
</dbReference>
<dbReference type="GO" id="GO:0032787">
    <property type="term" value="P:monocarboxylic acid metabolic process"/>
    <property type="evidence" value="ECO:0007669"/>
    <property type="project" value="UniProtKB-ARBA"/>
</dbReference>
<evidence type="ECO:0000256" key="5">
    <source>
        <dbReference type="ARBA" id="ARBA00040781"/>
    </source>
</evidence>
<evidence type="ECO:0000313" key="8">
    <source>
        <dbReference type="Proteomes" id="UP000017048"/>
    </source>
</evidence>
<dbReference type="InterPro" id="IPR020904">
    <property type="entry name" value="Sc_DH/Rdtase_CS"/>
</dbReference>
<keyword evidence="3" id="KW-0964">Secreted</keyword>
<organism evidence="7 8">
    <name type="scientific">Nocardia asteroides NBRC 15531</name>
    <dbReference type="NCBI Taxonomy" id="1110697"/>
    <lineage>
        <taxon>Bacteria</taxon>
        <taxon>Bacillati</taxon>
        <taxon>Actinomycetota</taxon>
        <taxon>Actinomycetes</taxon>
        <taxon>Mycobacteriales</taxon>
        <taxon>Nocardiaceae</taxon>
        <taxon>Nocardia</taxon>
    </lineage>
</organism>
<evidence type="ECO:0000256" key="3">
    <source>
        <dbReference type="ARBA" id="ARBA00022512"/>
    </source>
</evidence>
<evidence type="ECO:0000256" key="6">
    <source>
        <dbReference type="ARBA" id="ARBA00047400"/>
    </source>
</evidence>
<dbReference type="AlphaFoldDB" id="U5E398"/>
<comment type="similarity">
    <text evidence="2">Belongs to the short-chain dehydrogenases/reductases (SDR) family.</text>
</comment>
<dbReference type="PRINTS" id="PR00080">
    <property type="entry name" value="SDRFAMILY"/>
</dbReference>
<dbReference type="SUPFAM" id="SSF51735">
    <property type="entry name" value="NAD(P)-binding Rossmann-fold domains"/>
    <property type="match status" value="1"/>
</dbReference>
<dbReference type="PROSITE" id="PS00061">
    <property type="entry name" value="ADH_SHORT"/>
    <property type="match status" value="1"/>
</dbReference>
<dbReference type="GO" id="GO:0004316">
    <property type="term" value="F:3-oxoacyl-[acyl-carrier-protein] reductase (NADPH) activity"/>
    <property type="evidence" value="ECO:0007669"/>
    <property type="project" value="UniProtKB-EC"/>
</dbReference>
<comment type="catalytic activity">
    <reaction evidence="6">
        <text>a (3R)-hydroxyacyl-[ACP] + NADP(+) = a 3-oxoacyl-[ACP] + NADPH + H(+)</text>
        <dbReference type="Rhea" id="RHEA:17397"/>
        <dbReference type="Rhea" id="RHEA-COMP:9916"/>
        <dbReference type="Rhea" id="RHEA-COMP:9945"/>
        <dbReference type="ChEBI" id="CHEBI:15378"/>
        <dbReference type="ChEBI" id="CHEBI:57783"/>
        <dbReference type="ChEBI" id="CHEBI:58349"/>
        <dbReference type="ChEBI" id="CHEBI:78776"/>
        <dbReference type="ChEBI" id="CHEBI:78827"/>
        <dbReference type="EC" id="1.1.1.100"/>
    </reaction>
    <physiologicalReaction direction="right-to-left" evidence="6">
        <dbReference type="Rhea" id="RHEA:17399"/>
    </physiologicalReaction>
</comment>
<dbReference type="eggNOG" id="COG1028">
    <property type="taxonomic scope" value="Bacteria"/>
</dbReference>
<keyword evidence="4" id="KW-0560">Oxidoreductase</keyword>
<dbReference type="RefSeq" id="WP_022565662.1">
    <property type="nucleotide sequence ID" value="NZ_BAFO02000008.1"/>
</dbReference>
<protein>
    <recommendedName>
        <fullName evidence="5">3-oxoacyl-[acyl-carrier-protein] reductase MabA</fullName>
    </recommendedName>
</protein>
<gene>
    <name evidence="7" type="ORF">NCAST_08_00280</name>
</gene>
<dbReference type="STRING" id="1824.SAMN05444423_105345"/>
<dbReference type="Gene3D" id="3.40.50.720">
    <property type="entry name" value="NAD(P)-binding Rossmann-like Domain"/>
    <property type="match status" value="1"/>
</dbReference>
<evidence type="ECO:0000256" key="4">
    <source>
        <dbReference type="ARBA" id="ARBA00023002"/>
    </source>
</evidence>
<keyword evidence="3" id="KW-0134">Cell wall</keyword>
<dbReference type="InterPro" id="IPR050259">
    <property type="entry name" value="SDR"/>
</dbReference>
<accession>U5E398</accession>
<dbReference type="EMBL" id="BAFO02000008">
    <property type="protein sequence ID" value="GAD82157.1"/>
    <property type="molecule type" value="Genomic_DNA"/>
</dbReference>
<dbReference type="OrthoDB" id="7064009at2"/>
<dbReference type="FunFam" id="3.40.50.720:FF:000084">
    <property type="entry name" value="Short-chain dehydrogenase reductase"/>
    <property type="match status" value="1"/>
</dbReference>
<evidence type="ECO:0000256" key="2">
    <source>
        <dbReference type="ARBA" id="ARBA00006484"/>
    </source>
</evidence>
<name>U5E398_NOCAS</name>
<dbReference type="PANTHER" id="PTHR42879:SF2">
    <property type="entry name" value="3-OXOACYL-[ACYL-CARRIER-PROTEIN] REDUCTASE FABG"/>
    <property type="match status" value="1"/>
</dbReference>
<proteinExistence type="inferred from homology"/>
<evidence type="ECO:0000313" key="7">
    <source>
        <dbReference type="EMBL" id="GAD82157.1"/>
    </source>
</evidence>
<dbReference type="Pfam" id="PF13561">
    <property type="entry name" value="adh_short_C2"/>
    <property type="match status" value="1"/>
</dbReference>
<comment type="caution">
    <text evidence="7">The sequence shown here is derived from an EMBL/GenBank/DDBJ whole genome shotgun (WGS) entry which is preliminary data.</text>
</comment>
<keyword evidence="8" id="KW-1185">Reference proteome</keyword>
<dbReference type="PRINTS" id="PR00081">
    <property type="entry name" value="GDHRDH"/>
</dbReference>
<dbReference type="Proteomes" id="UP000017048">
    <property type="component" value="Unassembled WGS sequence"/>
</dbReference>